<dbReference type="FunFam" id="1.10.10.10:FF:000001">
    <property type="entry name" value="LysR family transcriptional regulator"/>
    <property type="match status" value="1"/>
</dbReference>
<dbReference type="Gene3D" id="3.40.190.290">
    <property type="match status" value="1"/>
</dbReference>
<comment type="similarity">
    <text evidence="1">Belongs to the LysR transcriptional regulatory family.</text>
</comment>
<dbReference type="Proteomes" id="UP000516057">
    <property type="component" value="Chromosome"/>
</dbReference>
<keyword evidence="2" id="KW-0805">Transcription regulation</keyword>
<protein>
    <submittedName>
        <fullName evidence="6">LysR family transcriptional regulator</fullName>
    </submittedName>
</protein>
<proteinExistence type="inferred from homology"/>
<dbReference type="Pfam" id="PF00126">
    <property type="entry name" value="HTH_1"/>
    <property type="match status" value="1"/>
</dbReference>
<dbReference type="Gene3D" id="1.10.10.10">
    <property type="entry name" value="Winged helix-like DNA-binding domain superfamily/Winged helix DNA-binding domain"/>
    <property type="match status" value="1"/>
</dbReference>
<sequence>MEWTIERLKHFVATAEAGSMTEAARRLGRAQSAVSTAVALLEADLGLELFDRSGRNVRLTAEGEVMLLEARELLRQAQALEYRARALSGGQTAKLAVGLDEALPYVPLAQLLKELAARAPALELTVLNGTASEVAEHVAQQRAQIAFQFDRGPAAAHFAQHHIGSVPQIVCVAKDHVLAQGKPVTRKALAEHRQLLMHIEGVEDTVLSPSVWRSDSFYVIAEMVADGLGWAILPVNIAEYGDLGPHLQPLVCEELALSPLTVRMLWQQGPALHPTALWMQQRLTQLLMAMVRAR</sequence>
<evidence type="ECO:0000313" key="7">
    <source>
        <dbReference type="Proteomes" id="UP000516057"/>
    </source>
</evidence>
<gene>
    <name evidence="6" type="ORF">H9L24_02350</name>
</gene>
<evidence type="ECO:0000256" key="3">
    <source>
        <dbReference type="ARBA" id="ARBA00023125"/>
    </source>
</evidence>
<dbReference type="Pfam" id="PF03466">
    <property type="entry name" value="LysR_substrate"/>
    <property type="match status" value="1"/>
</dbReference>
<dbReference type="SUPFAM" id="SSF46785">
    <property type="entry name" value="Winged helix' DNA-binding domain"/>
    <property type="match status" value="1"/>
</dbReference>
<dbReference type="GO" id="GO:0003677">
    <property type="term" value="F:DNA binding"/>
    <property type="evidence" value="ECO:0007669"/>
    <property type="project" value="UniProtKB-KW"/>
</dbReference>
<dbReference type="InterPro" id="IPR000847">
    <property type="entry name" value="LysR_HTH_N"/>
</dbReference>
<feature type="domain" description="HTH lysR-type" evidence="5">
    <location>
        <begin position="3"/>
        <end position="60"/>
    </location>
</feature>
<name>A0A7H0HH31_9BURK</name>
<dbReference type="GO" id="GO:0003700">
    <property type="term" value="F:DNA-binding transcription factor activity"/>
    <property type="evidence" value="ECO:0007669"/>
    <property type="project" value="InterPro"/>
</dbReference>
<evidence type="ECO:0000313" key="6">
    <source>
        <dbReference type="EMBL" id="QNP59847.1"/>
    </source>
</evidence>
<dbReference type="InterPro" id="IPR036388">
    <property type="entry name" value="WH-like_DNA-bd_sf"/>
</dbReference>
<keyword evidence="3" id="KW-0238">DNA-binding</keyword>
<dbReference type="EMBL" id="CP060790">
    <property type="protein sequence ID" value="QNP59847.1"/>
    <property type="molecule type" value="Genomic_DNA"/>
</dbReference>
<dbReference type="InterPro" id="IPR036390">
    <property type="entry name" value="WH_DNA-bd_sf"/>
</dbReference>
<evidence type="ECO:0000256" key="4">
    <source>
        <dbReference type="ARBA" id="ARBA00023163"/>
    </source>
</evidence>
<dbReference type="AlphaFoldDB" id="A0A7H0HH31"/>
<organism evidence="6 7">
    <name type="scientific">Paenacidovorax monticola</name>
    <dbReference type="NCBI Taxonomy" id="1926868"/>
    <lineage>
        <taxon>Bacteria</taxon>
        <taxon>Pseudomonadati</taxon>
        <taxon>Pseudomonadota</taxon>
        <taxon>Betaproteobacteria</taxon>
        <taxon>Burkholderiales</taxon>
        <taxon>Comamonadaceae</taxon>
        <taxon>Paenacidovorax</taxon>
    </lineage>
</organism>
<dbReference type="KEGG" id="amon:H9L24_02350"/>
<dbReference type="PANTHER" id="PTHR30419:SF30">
    <property type="entry name" value="LYSR FAMILY TRANSCRIPTIONAL REGULATOR"/>
    <property type="match status" value="1"/>
</dbReference>
<reference evidence="6 7" key="1">
    <citation type="submission" date="2020-08" db="EMBL/GenBank/DDBJ databases">
        <title>Genome sequence of Acidovorax monticola KACC 19171T.</title>
        <authorList>
            <person name="Hyun D.-W."/>
            <person name="Bae J.-W."/>
        </authorList>
    </citation>
    <scope>NUCLEOTIDE SEQUENCE [LARGE SCALE GENOMIC DNA]</scope>
    <source>
        <strain evidence="6 7">KACC 19171</strain>
    </source>
</reference>
<dbReference type="InterPro" id="IPR005119">
    <property type="entry name" value="LysR_subst-bd"/>
</dbReference>
<dbReference type="CDD" id="cd05466">
    <property type="entry name" value="PBP2_LTTR_substrate"/>
    <property type="match status" value="1"/>
</dbReference>
<keyword evidence="7" id="KW-1185">Reference proteome</keyword>
<evidence type="ECO:0000256" key="2">
    <source>
        <dbReference type="ARBA" id="ARBA00023015"/>
    </source>
</evidence>
<dbReference type="RefSeq" id="WP_187736828.1">
    <property type="nucleotide sequence ID" value="NZ_CP060790.1"/>
</dbReference>
<accession>A0A7H0HH31</accession>
<keyword evidence="4" id="KW-0804">Transcription</keyword>
<evidence type="ECO:0000256" key="1">
    <source>
        <dbReference type="ARBA" id="ARBA00009437"/>
    </source>
</evidence>
<dbReference type="SUPFAM" id="SSF53850">
    <property type="entry name" value="Periplasmic binding protein-like II"/>
    <property type="match status" value="1"/>
</dbReference>
<dbReference type="PANTHER" id="PTHR30419">
    <property type="entry name" value="HTH-TYPE TRANSCRIPTIONAL REGULATOR YBHD"/>
    <property type="match status" value="1"/>
</dbReference>
<dbReference type="PRINTS" id="PR00039">
    <property type="entry name" value="HTHLYSR"/>
</dbReference>
<dbReference type="InterPro" id="IPR050950">
    <property type="entry name" value="HTH-type_LysR_regulators"/>
</dbReference>
<dbReference type="PROSITE" id="PS50931">
    <property type="entry name" value="HTH_LYSR"/>
    <property type="match status" value="1"/>
</dbReference>
<evidence type="ECO:0000259" key="5">
    <source>
        <dbReference type="PROSITE" id="PS50931"/>
    </source>
</evidence>
<dbReference type="GO" id="GO:0005829">
    <property type="term" value="C:cytosol"/>
    <property type="evidence" value="ECO:0007669"/>
    <property type="project" value="TreeGrafter"/>
</dbReference>